<dbReference type="GO" id="GO:0016491">
    <property type="term" value="F:oxidoreductase activity"/>
    <property type="evidence" value="ECO:0007669"/>
    <property type="project" value="UniProtKB-KW"/>
</dbReference>
<dbReference type="Pfam" id="PF00248">
    <property type="entry name" value="Aldo_ket_red"/>
    <property type="match status" value="1"/>
</dbReference>
<evidence type="ECO:0000313" key="4">
    <source>
        <dbReference type="EMBL" id="GFO07484.1"/>
    </source>
</evidence>
<dbReference type="InterPro" id="IPR036812">
    <property type="entry name" value="NAD(P)_OxRdtase_dom_sf"/>
</dbReference>
<evidence type="ECO:0000259" key="3">
    <source>
        <dbReference type="Pfam" id="PF00248"/>
    </source>
</evidence>
<dbReference type="InterPro" id="IPR050523">
    <property type="entry name" value="AKR_Detox_Biosynth"/>
</dbReference>
<feature type="domain" description="NADP-dependent oxidoreductase" evidence="3">
    <location>
        <begin position="42"/>
        <end position="96"/>
    </location>
</feature>
<evidence type="ECO:0000256" key="2">
    <source>
        <dbReference type="ARBA" id="ARBA00038157"/>
    </source>
</evidence>
<dbReference type="InterPro" id="IPR023210">
    <property type="entry name" value="NADP_OxRdtase_dom"/>
</dbReference>
<keyword evidence="1" id="KW-0560">Oxidoreductase</keyword>
<dbReference type="Proteomes" id="UP000735302">
    <property type="component" value="Unassembled WGS sequence"/>
</dbReference>
<dbReference type="PANTHER" id="PTHR43364:SF4">
    <property type="entry name" value="NAD(P)-LINKED OXIDOREDUCTASE SUPERFAMILY PROTEIN"/>
    <property type="match status" value="1"/>
</dbReference>
<dbReference type="AlphaFoldDB" id="A0AAV4AMR4"/>
<organism evidence="4 5">
    <name type="scientific">Plakobranchus ocellatus</name>
    <dbReference type="NCBI Taxonomy" id="259542"/>
    <lineage>
        <taxon>Eukaryota</taxon>
        <taxon>Metazoa</taxon>
        <taxon>Spiralia</taxon>
        <taxon>Lophotrochozoa</taxon>
        <taxon>Mollusca</taxon>
        <taxon>Gastropoda</taxon>
        <taxon>Heterobranchia</taxon>
        <taxon>Euthyneura</taxon>
        <taxon>Panpulmonata</taxon>
        <taxon>Sacoglossa</taxon>
        <taxon>Placobranchoidea</taxon>
        <taxon>Plakobranchidae</taxon>
        <taxon>Plakobranchus</taxon>
    </lineage>
</organism>
<dbReference type="SUPFAM" id="SSF51430">
    <property type="entry name" value="NAD(P)-linked oxidoreductase"/>
    <property type="match status" value="1"/>
</dbReference>
<comment type="caution">
    <text evidence="4">The sequence shown here is derived from an EMBL/GenBank/DDBJ whole genome shotgun (WGS) entry which is preliminary data.</text>
</comment>
<keyword evidence="5" id="KW-1185">Reference proteome</keyword>
<evidence type="ECO:0000256" key="1">
    <source>
        <dbReference type="ARBA" id="ARBA00023002"/>
    </source>
</evidence>
<proteinExistence type="inferred from homology"/>
<gene>
    <name evidence="4" type="ORF">PoB_003398900</name>
</gene>
<reference evidence="4 5" key="1">
    <citation type="journal article" date="2021" name="Elife">
        <title>Chloroplast acquisition without the gene transfer in kleptoplastic sea slugs, Plakobranchus ocellatus.</title>
        <authorList>
            <person name="Maeda T."/>
            <person name="Takahashi S."/>
            <person name="Yoshida T."/>
            <person name="Shimamura S."/>
            <person name="Takaki Y."/>
            <person name="Nagai Y."/>
            <person name="Toyoda A."/>
            <person name="Suzuki Y."/>
            <person name="Arimoto A."/>
            <person name="Ishii H."/>
            <person name="Satoh N."/>
            <person name="Nishiyama T."/>
            <person name="Hasebe M."/>
            <person name="Maruyama T."/>
            <person name="Minagawa J."/>
            <person name="Obokata J."/>
            <person name="Shigenobu S."/>
        </authorList>
    </citation>
    <scope>NUCLEOTIDE SEQUENCE [LARGE SCALE GENOMIC DNA]</scope>
</reference>
<dbReference type="Gene3D" id="3.20.20.100">
    <property type="entry name" value="NADP-dependent oxidoreductase domain"/>
    <property type="match status" value="1"/>
</dbReference>
<evidence type="ECO:0000313" key="5">
    <source>
        <dbReference type="Proteomes" id="UP000735302"/>
    </source>
</evidence>
<comment type="similarity">
    <text evidence="2">Belongs to the aldo/keto reductase family. Aldo/keto reductase 2 subfamily.</text>
</comment>
<accession>A0AAV4AMR4</accession>
<sequence>MAGASKDNMKYNFMGERGLNVSNIKLSGNNDLWRKSVLHVVFRQPRRNFAVATKWRLNMDTEDNKNAVGLSPRHVTSSIENRLKRLRTDYVDIYQVKDDTVFILSMIKLRQSQET</sequence>
<protein>
    <submittedName>
        <fullName evidence="4">4-deoxy-l-erythro-5-hexoseulose uronic acid reductase</fullName>
    </submittedName>
</protein>
<dbReference type="EMBL" id="BLXT01003865">
    <property type="protein sequence ID" value="GFO07484.1"/>
    <property type="molecule type" value="Genomic_DNA"/>
</dbReference>
<name>A0AAV4AMR4_9GAST</name>
<dbReference type="PANTHER" id="PTHR43364">
    <property type="entry name" value="NADH-SPECIFIC METHYLGLYOXAL REDUCTASE-RELATED"/>
    <property type="match status" value="1"/>
</dbReference>